<evidence type="ECO:0000313" key="6">
    <source>
        <dbReference type="Proteomes" id="UP001146351"/>
    </source>
</evidence>
<dbReference type="PROSITE" id="PS50837">
    <property type="entry name" value="NACHT"/>
    <property type="match status" value="1"/>
</dbReference>
<evidence type="ECO:0000256" key="3">
    <source>
        <dbReference type="SAM" id="MobiDB-lite"/>
    </source>
</evidence>
<dbReference type="PROSITE" id="PS50082">
    <property type="entry name" value="WD_REPEATS_2"/>
    <property type="match status" value="3"/>
</dbReference>
<dbReference type="InterPro" id="IPR024977">
    <property type="entry name" value="Apc4-like_WD40_dom"/>
</dbReference>
<dbReference type="Proteomes" id="UP001146351">
    <property type="component" value="Unassembled WGS sequence"/>
</dbReference>
<feature type="repeat" description="WD" evidence="2">
    <location>
        <begin position="1174"/>
        <end position="1205"/>
    </location>
</feature>
<dbReference type="PANTHER" id="PTHR10039:SF17">
    <property type="entry name" value="FUNGAL STAND N-TERMINAL GOODBYE DOMAIN-CONTAINING PROTEIN-RELATED"/>
    <property type="match status" value="1"/>
</dbReference>
<dbReference type="InterPro" id="IPR036322">
    <property type="entry name" value="WD40_repeat_dom_sf"/>
</dbReference>
<accession>A0A9W9I9M8</accession>
<dbReference type="Gene3D" id="2.130.10.10">
    <property type="entry name" value="YVTN repeat-like/Quinoprotein amine dehydrogenase"/>
    <property type="match status" value="3"/>
</dbReference>
<dbReference type="Pfam" id="PF24883">
    <property type="entry name" value="NPHP3_N"/>
    <property type="match status" value="1"/>
</dbReference>
<feature type="repeat" description="WD" evidence="2">
    <location>
        <begin position="917"/>
        <end position="949"/>
    </location>
</feature>
<evidence type="ECO:0000259" key="4">
    <source>
        <dbReference type="PROSITE" id="PS50837"/>
    </source>
</evidence>
<feature type="region of interest" description="Disordered" evidence="3">
    <location>
        <begin position="1"/>
        <end position="54"/>
    </location>
</feature>
<dbReference type="OrthoDB" id="538223at2759"/>
<feature type="repeat" description="WD" evidence="2">
    <location>
        <begin position="1305"/>
        <end position="1346"/>
    </location>
</feature>
<dbReference type="InterPro" id="IPR001680">
    <property type="entry name" value="WD40_rpt"/>
</dbReference>
<keyword evidence="6" id="KW-1185">Reference proteome</keyword>
<dbReference type="SMART" id="SM00320">
    <property type="entry name" value="WD40"/>
    <property type="match status" value="10"/>
</dbReference>
<dbReference type="SUPFAM" id="SSF52540">
    <property type="entry name" value="P-loop containing nucleoside triphosphate hydrolases"/>
    <property type="match status" value="1"/>
</dbReference>
<dbReference type="Pfam" id="PF00400">
    <property type="entry name" value="WD40"/>
    <property type="match status" value="3"/>
</dbReference>
<dbReference type="Gene3D" id="3.40.50.300">
    <property type="entry name" value="P-loop containing nucleotide triphosphate hydrolases"/>
    <property type="match status" value="1"/>
</dbReference>
<keyword evidence="1" id="KW-0677">Repeat</keyword>
<evidence type="ECO:0000313" key="5">
    <source>
        <dbReference type="EMBL" id="KAJ5171724.1"/>
    </source>
</evidence>
<dbReference type="InterPro" id="IPR031359">
    <property type="entry name" value="NACHT_N"/>
</dbReference>
<dbReference type="PANTHER" id="PTHR10039">
    <property type="entry name" value="AMELOGENIN"/>
    <property type="match status" value="1"/>
</dbReference>
<evidence type="ECO:0000256" key="2">
    <source>
        <dbReference type="PROSITE-ProRule" id="PRU00221"/>
    </source>
</evidence>
<comment type="caution">
    <text evidence="5">The sequence shown here is derived from an EMBL/GenBank/DDBJ whole genome shotgun (WGS) entry which is preliminary data.</text>
</comment>
<dbReference type="Pfam" id="PF17100">
    <property type="entry name" value="NACHT_N"/>
    <property type="match status" value="1"/>
</dbReference>
<sequence length="1519" mass="170182">MGADNSLGSRLKRAFGKKEKPAEDATRRSAATDKLRSDGRRIVGGTADVSDNPAISTSLWDQAYDSLKKEQSDLISAYEDLLSRALHHDNTSSGEPNQADDSHSVANRIPQDPVKRREILNEIAERGLVHMEDRKTRVTMMGHQIKIEDAMAKFAGAVEWAETYVKDAIKDVPYAPAVMAGISLTLPLFKNPAVVDEANKSGFSYVTSQMRYYSEMEMLLLPEDMAPSLRADLTERLINFYTVIIEFQISSTLRFYQNGTTNYFREVLEKKLGLNIASENRQQLKKLADDAKLSRQNLSHILRGIHDLVSVSRDQRDILARDDQRQSNKEEQTYRAALHATDPSLDKKRILLEKDDLLRDSFAWVLDNPQFLQWRNDTDARLLWINGDPGKGKTMLLCGIIDELGSCKTEDPVNLSFFFCQATDPRINSASSVLRGLIFSLLDDQPSLLVHVREFCDTSGKEQLEGPNSWVALGQIFLNMLKDPLMTATCFVVDALDECVTDLGHLLDLITKHGLAHSHVKWIVSSRKWSNIESSFKTVKNITLNLESNEQGVTEAVTRFIEYKVDIIAAKNDYDEETRSNVLRHLTENCDGTFLWVALVCKELGNAPVWRAEELSSSFPPGLGPFYERMLDQVRRSKDPHLSKNILAVVTLAFQPLTVDELPSVVDKASSIPQRHRRRALADALGSCGSFVTLRGSTIIFIHQSAQDFLLSDTASNEIFPHGTSHVHYTMFASSLDTMSKTLRRDIYNLKNPGVSANDVHFDGKPEQDPLASLRYSCSHFLNHLRESLGDFLITSKENVGPGEAVCRFLNEHFLHWVEARSLAGTSSLWHDLEGLLRTSWIQGMFKGDLKNLGEMYSCVRAHRYTIENFPLQTYLSVILFSPVKSTIRNQLRGVEPGWLLTSPIMSGIWSPCQNVFRGHRKPLCQIVPADNSRSLASVSTDGTVHIWNWMTGSGESALTNSHEIALPRGSLAVAWLPDRTGLLMCWLESLTIQLWIFATDRCEYVYENTSVDKAAYHMVAWSGDGRLAAVVHQTMQIWDHQIRQFTVLGDAPDPFAQIAWSQCNRFVSASSASETVVWEVATRKVTNTIPMPDLLHCTSAAWSTGGQLAISGFLPIVFLWDSEKGSRTLAVGDEDTKIRWVSWKADSHWLILAKMSGLVEVWDCSMKMRLFVIQAHESPVGFVTWLPDKEYFASGSENGTVKIWRAWEASFQPPPASRSEKTRLALWAEDGARLVSTSMSGTMKVWDGVDGKYLSSLEGIKRHRASHLSELLHWFPDMTKIISATEYGAVQIWDTHTSQLVTSFESNGADLRAIALSPDGSQLACAFQDASVKIRDLKSGKWTSTLHNSFEIWSLAWAPDGLQLALCSPWGQPESWRPADWDESTTVAHSHTRGTASESSMVWSEDGTHYALILSSGDASIWESSTQLQICTFRLPFARLKRLSKIDGFWRLHTSYGAYQVRHSTQSSGELSATSIETSVDAIGYGVNDTRTWITYDGENLIFIPHDYSGGQCDVNAC</sequence>
<reference evidence="5" key="1">
    <citation type="submission" date="2022-11" db="EMBL/GenBank/DDBJ databases">
        <authorList>
            <person name="Petersen C."/>
        </authorList>
    </citation>
    <scope>NUCLEOTIDE SEQUENCE</scope>
    <source>
        <strain evidence="5">IBT 21917</strain>
    </source>
</reference>
<dbReference type="PROSITE" id="PS50294">
    <property type="entry name" value="WD_REPEATS_REGION"/>
    <property type="match status" value="2"/>
</dbReference>
<dbReference type="InterPro" id="IPR027417">
    <property type="entry name" value="P-loop_NTPase"/>
</dbReference>
<evidence type="ECO:0000256" key="1">
    <source>
        <dbReference type="ARBA" id="ARBA00022737"/>
    </source>
</evidence>
<dbReference type="InterPro" id="IPR007111">
    <property type="entry name" value="NACHT_NTPase"/>
</dbReference>
<dbReference type="InterPro" id="IPR015943">
    <property type="entry name" value="WD40/YVTN_repeat-like_dom_sf"/>
</dbReference>
<organism evidence="5 6">
    <name type="scientific">Penicillium capsulatum</name>
    <dbReference type="NCBI Taxonomy" id="69766"/>
    <lineage>
        <taxon>Eukaryota</taxon>
        <taxon>Fungi</taxon>
        <taxon>Dikarya</taxon>
        <taxon>Ascomycota</taxon>
        <taxon>Pezizomycotina</taxon>
        <taxon>Eurotiomycetes</taxon>
        <taxon>Eurotiomycetidae</taxon>
        <taxon>Eurotiales</taxon>
        <taxon>Aspergillaceae</taxon>
        <taxon>Penicillium</taxon>
    </lineage>
</organism>
<name>A0A9W9I9M8_9EURO</name>
<keyword evidence="2" id="KW-0853">WD repeat</keyword>
<proteinExistence type="predicted"/>
<dbReference type="Pfam" id="PF12894">
    <property type="entry name" value="ANAPC4_WD40"/>
    <property type="match status" value="1"/>
</dbReference>
<dbReference type="EMBL" id="JAPQKO010000003">
    <property type="protein sequence ID" value="KAJ5171724.1"/>
    <property type="molecule type" value="Genomic_DNA"/>
</dbReference>
<feature type="domain" description="NACHT" evidence="4">
    <location>
        <begin position="381"/>
        <end position="527"/>
    </location>
</feature>
<gene>
    <name evidence="5" type="ORF">N7492_004317</name>
</gene>
<protein>
    <submittedName>
        <fullName evidence="5">NACHT-domain-containing protein</fullName>
    </submittedName>
</protein>
<dbReference type="InterPro" id="IPR056884">
    <property type="entry name" value="NPHP3-like_N"/>
</dbReference>
<feature type="region of interest" description="Disordered" evidence="3">
    <location>
        <begin position="88"/>
        <end position="113"/>
    </location>
</feature>
<dbReference type="SUPFAM" id="SSF50978">
    <property type="entry name" value="WD40 repeat-like"/>
    <property type="match status" value="2"/>
</dbReference>
<reference evidence="5" key="2">
    <citation type="journal article" date="2023" name="IMA Fungus">
        <title>Comparative genomic study of the Penicillium genus elucidates a diverse pangenome and 15 lateral gene transfer events.</title>
        <authorList>
            <person name="Petersen C."/>
            <person name="Sorensen T."/>
            <person name="Nielsen M.R."/>
            <person name="Sondergaard T.E."/>
            <person name="Sorensen J.L."/>
            <person name="Fitzpatrick D.A."/>
            <person name="Frisvad J.C."/>
            <person name="Nielsen K.L."/>
        </authorList>
    </citation>
    <scope>NUCLEOTIDE SEQUENCE</scope>
    <source>
        <strain evidence="5">IBT 21917</strain>
    </source>
</reference>
<feature type="compositionally biased region" description="Basic and acidic residues" evidence="3">
    <location>
        <begin position="16"/>
        <end position="41"/>
    </location>
</feature>